<feature type="coiled-coil region" evidence="1">
    <location>
        <begin position="220"/>
        <end position="247"/>
    </location>
</feature>
<proteinExistence type="predicted"/>
<keyword evidence="2" id="KW-0732">Signal</keyword>
<dbReference type="RefSeq" id="WP_181875923.1">
    <property type="nucleotide sequence ID" value="NZ_UGYW01000002.1"/>
</dbReference>
<evidence type="ECO:0000256" key="1">
    <source>
        <dbReference type="SAM" id="Coils"/>
    </source>
</evidence>
<reference evidence="3 4" key="1">
    <citation type="submission" date="2018-06" db="EMBL/GenBank/DDBJ databases">
        <authorList>
            <consortium name="Pathogen Informatics"/>
            <person name="Doyle S."/>
        </authorList>
    </citation>
    <scope>NUCLEOTIDE SEQUENCE [LARGE SCALE GENOMIC DNA]</scope>
    <source>
        <strain evidence="3 4">NCTC11388</strain>
    </source>
</reference>
<sequence>MKKRIRILCIALLTVSASLAMAQSNTFPTIGYAGIGTLSPAAPLNINLGAGGVNGTVGLRIGSDSNYPSLELGVENTYDAQIRTYGNDLNIYSGHFRQLGTISTENHSIKFFTSKINSTNWSIPKMVLNEDGNVGIGITTPSEKLAVNGNIRAKEIMVEAANWPDYVFEEDYPLTSLPEIEAFIKTNKHLPDIPKAEIAEKEGISLGEMNKLLLKKVEELTLYLIEKDKEIRELKEMRQEINELKNKLK</sequence>
<dbReference type="EMBL" id="UGYW01000002">
    <property type="protein sequence ID" value="SUJ02430.1"/>
    <property type="molecule type" value="Genomic_DNA"/>
</dbReference>
<accession>A0A380BJM8</accession>
<keyword evidence="1" id="KW-0175">Coiled coil</keyword>
<dbReference type="AlphaFoldDB" id="A0A380BJM8"/>
<feature type="signal peptide" evidence="2">
    <location>
        <begin position="1"/>
        <end position="22"/>
    </location>
</feature>
<evidence type="ECO:0000313" key="4">
    <source>
        <dbReference type="Proteomes" id="UP000254893"/>
    </source>
</evidence>
<name>A0A380BJM8_SPHSI</name>
<evidence type="ECO:0000256" key="2">
    <source>
        <dbReference type="SAM" id="SignalP"/>
    </source>
</evidence>
<gene>
    <name evidence="3" type="ORF">NCTC11388_01006</name>
</gene>
<feature type="chain" id="PRO_5016921665" evidence="2">
    <location>
        <begin position="23"/>
        <end position="249"/>
    </location>
</feature>
<protein>
    <submittedName>
        <fullName evidence="3">Uncharacterized protein</fullName>
    </submittedName>
</protein>
<evidence type="ECO:0000313" key="3">
    <source>
        <dbReference type="EMBL" id="SUJ02430.1"/>
    </source>
</evidence>
<dbReference type="Proteomes" id="UP000254893">
    <property type="component" value="Unassembled WGS sequence"/>
</dbReference>
<organism evidence="3 4">
    <name type="scientific">Sphingobacterium spiritivorum</name>
    <name type="common">Flavobacterium spiritivorum</name>
    <dbReference type="NCBI Taxonomy" id="258"/>
    <lineage>
        <taxon>Bacteria</taxon>
        <taxon>Pseudomonadati</taxon>
        <taxon>Bacteroidota</taxon>
        <taxon>Sphingobacteriia</taxon>
        <taxon>Sphingobacteriales</taxon>
        <taxon>Sphingobacteriaceae</taxon>
        <taxon>Sphingobacterium</taxon>
    </lineage>
</organism>